<gene>
    <name evidence="1" type="ORF">CLV32_3317</name>
</gene>
<reference evidence="1 2" key="1">
    <citation type="submission" date="2019-03" db="EMBL/GenBank/DDBJ databases">
        <title>Genomic Encyclopedia of Archaeal and Bacterial Type Strains, Phase II (KMG-II): from individual species to whole genera.</title>
        <authorList>
            <person name="Goeker M."/>
        </authorList>
    </citation>
    <scope>NUCLEOTIDE SEQUENCE [LARGE SCALE GENOMIC DNA]</scope>
    <source>
        <strain evidence="1 2">DSM 19034</strain>
    </source>
</reference>
<dbReference type="AlphaFoldDB" id="A0A4R6IF99"/>
<organism evidence="1 2">
    <name type="scientific">Pedobacter duraquae</name>
    <dbReference type="NCBI Taxonomy" id="425511"/>
    <lineage>
        <taxon>Bacteria</taxon>
        <taxon>Pseudomonadati</taxon>
        <taxon>Bacteroidota</taxon>
        <taxon>Sphingobacteriia</taxon>
        <taxon>Sphingobacteriales</taxon>
        <taxon>Sphingobacteriaceae</taxon>
        <taxon>Pedobacter</taxon>
    </lineage>
</organism>
<dbReference type="SUPFAM" id="SSF63380">
    <property type="entry name" value="Riboflavin synthase domain-like"/>
    <property type="match status" value="1"/>
</dbReference>
<name>A0A4R6IF99_9SPHI</name>
<evidence type="ECO:0000313" key="1">
    <source>
        <dbReference type="EMBL" id="TDO20684.1"/>
    </source>
</evidence>
<dbReference type="EMBL" id="SNWM01000004">
    <property type="protein sequence ID" value="TDO20684.1"/>
    <property type="molecule type" value="Genomic_DNA"/>
</dbReference>
<dbReference type="InterPro" id="IPR017938">
    <property type="entry name" value="Riboflavin_synthase-like_b-brl"/>
</dbReference>
<keyword evidence="2" id="KW-1185">Reference proteome</keyword>
<proteinExistence type="predicted"/>
<evidence type="ECO:0000313" key="2">
    <source>
        <dbReference type="Proteomes" id="UP000295499"/>
    </source>
</evidence>
<accession>A0A4R6IF99</accession>
<sequence>MANVVKKAVFNLMDKAFTERGYVLAIRAWKPGSMYEIDLHLPATDMSKWKTIPRIKCKVDDFDYRDYTPALWDVEKRTCTVFIETGHSGRGSSWAKNLRVGDTIGYASAHAAQLPGESGPVACFGDGSSLGHFLALKQLTDGEEHPMRVTLSLSEQYQLPENLLLKNPEFKFIMLPKTNSLEHLSEMAAHEEISVNNSVYVAGHIPMVTSLRKTLKKNLYLNARIFAHGFWS</sequence>
<dbReference type="RefSeq" id="WP_133557383.1">
    <property type="nucleotide sequence ID" value="NZ_SNWM01000004.1"/>
</dbReference>
<dbReference type="Gene3D" id="2.40.30.10">
    <property type="entry name" value="Translation factors"/>
    <property type="match status" value="1"/>
</dbReference>
<protein>
    <submittedName>
        <fullName evidence="1">Siderophore-interacting protein</fullName>
    </submittedName>
</protein>
<dbReference type="Proteomes" id="UP000295499">
    <property type="component" value="Unassembled WGS sequence"/>
</dbReference>
<dbReference type="OrthoDB" id="649820at2"/>
<comment type="caution">
    <text evidence="1">The sequence shown here is derived from an EMBL/GenBank/DDBJ whole genome shotgun (WGS) entry which is preliminary data.</text>
</comment>